<dbReference type="SUPFAM" id="SSF48452">
    <property type="entry name" value="TPR-like"/>
    <property type="match status" value="1"/>
</dbReference>
<keyword evidence="2 3" id="KW-0802">TPR repeat</keyword>
<dbReference type="PROSITE" id="PS50005">
    <property type="entry name" value="TPR"/>
    <property type="match status" value="1"/>
</dbReference>
<keyword evidence="5" id="KW-1185">Reference proteome</keyword>
<dbReference type="Proteomes" id="UP001642485">
    <property type="component" value="Chromosome"/>
</dbReference>
<name>A0ABM9NB37_RICHE</name>
<reference evidence="4 5" key="1">
    <citation type="submission" date="2024-02" db="EMBL/GenBank/DDBJ databases">
        <authorList>
            <person name="Nijsse B."/>
            <person name="Sprong H."/>
        </authorList>
    </citation>
    <scope>NUCLEOTIDE SEQUENCE [LARGE SCALE GENOMIC DNA]</scope>
    <source>
        <strain evidence="4">OB144</strain>
    </source>
</reference>
<dbReference type="Gene3D" id="1.25.40.10">
    <property type="entry name" value="Tetratricopeptide repeat domain"/>
    <property type="match status" value="1"/>
</dbReference>
<dbReference type="EMBL" id="OZ018776">
    <property type="protein sequence ID" value="CAK9120493.1"/>
    <property type="molecule type" value="Genomic_DNA"/>
</dbReference>
<keyword evidence="1" id="KW-0677">Repeat</keyword>
<evidence type="ECO:0000256" key="3">
    <source>
        <dbReference type="PROSITE-ProRule" id="PRU00339"/>
    </source>
</evidence>
<dbReference type="PANTHER" id="PTHR45641:SF19">
    <property type="entry name" value="NEPHROCYSTIN-3"/>
    <property type="match status" value="1"/>
</dbReference>
<evidence type="ECO:0000313" key="4">
    <source>
        <dbReference type="EMBL" id="CAK9120493.1"/>
    </source>
</evidence>
<dbReference type="PANTHER" id="PTHR45641">
    <property type="entry name" value="TETRATRICOPEPTIDE REPEAT PROTEIN (AFU_ORTHOLOGUE AFUA_6G03870)"/>
    <property type="match status" value="1"/>
</dbReference>
<evidence type="ECO:0000256" key="1">
    <source>
        <dbReference type="ARBA" id="ARBA00022737"/>
    </source>
</evidence>
<protein>
    <submittedName>
        <fullName evidence="4">Tetratricopeptide repeat protein</fullName>
    </submittedName>
</protein>
<dbReference type="Pfam" id="PF13424">
    <property type="entry name" value="TPR_12"/>
    <property type="match status" value="1"/>
</dbReference>
<dbReference type="InterPro" id="IPR019734">
    <property type="entry name" value="TPR_rpt"/>
</dbReference>
<sequence length="90" mass="10116">MQSLYQNNHIYIASSFNNVGVVYDKLGNTTKALKYYEEALNMFQELHQGNHPDIADSLNNIGLVYGQLGDISQGLNKEEALKIISKIISR</sequence>
<evidence type="ECO:0000256" key="2">
    <source>
        <dbReference type="ARBA" id="ARBA00022803"/>
    </source>
</evidence>
<evidence type="ECO:0000313" key="5">
    <source>
        <dbReference type="Proteomes" id="UP001642485"/>
    </source>
</evidence>
<proteinExistence type="predicted"/>
<gene>
    <name evidence="4" type="ORF">OB144RH_02810</name>
</gene>
<feature type="repeat" description="TPR" evidence="3">
    <location>
        <begin position="13"/>
        <end position="46"/>
    </location>
</feature>
<dbReference type="RefSeq" id="WP_029374720.1">
    <property type="nucleotide sequence ID" value="NZ_OY974080.1"/>
</dbReference>
<organism evidence="4 5">
    <name type="scientific">Rickettsia helvetica</name>
    <dbReference type="NCBI Taxonomy" id="35789"/>
    <lineage>
        <taxon>Bacteria</taxon>
        <taxon>Pseudomonadati</taxon>
        <taxon>Pseudomonadota</taxon>
        <taxon>Alphaproteobacteria</taxon>
        <taxon>Rickettsiales</taxon>
        <taxon>Rickettsiaceae</taxon>
        <taxon>Rickettsieae</taxon>
        <taxon>Rickettsia</taxon>
        <taxon>spotted fever group</taxon>
    </lineage>
</organism>
<dbReference type="SMART" id="SM00028">
    <property type="entry name" value="TPR"/>
    <property type="match status" value="2"/>
</dbReference>
<dbReference type="PROSITE" id="PS50293">
    <property type="entry name" value="TPR_REGION"/>
    <property type="match status" value="1"/>
</dbReference>
<accession>A0ABM9NB37</accession>
<dbReference type="InterPro" id="IPR011990">
    <property type="entry name" value="TPR-like_helical_dom_sf"/>
</dbReference>